<dbReference type="GO" id="GO:0000160">
    <property type="term" value="P:phosphorelay signal transduction system"/>
    <property type="evidence" value="ECO:0007669"/>
    <property type="project" value="InterPro"/>
</dbReference>
<comment type="function">
    <text evidence="2">May play the central regulatory role in sporulation. It may be an element of the effector pathway responsible for the activation of sporulation genes in response to nutritional stress. Spo0A may act in concert with spo0H (a sigma factor) to control the expression of some genes that are critical to the sporulation process.</text>
</comment>
<protein>
    <recommendedName>
        <fullName evidence="1">Stage 0 sporulation protein A homolog</fullName>
    </recommendedName>
</protein>
<accession>A0A3P7P0C8</accession>
<evidence type="ECO:0000313" key="6">
    <source>
        <dbReference type="Proteomes" id="UP000279029"/>
    </source>
</evidence>
<comment type="caution">
    <text evidence="3">Lacks conserved residue(s) required for the propagation of feature annotation.</text>
</comment>
<reference evidence="5 6" key="1">
    <citation type="submission" date="2018-09" db="EMBL/GenBank/DDBJ databases">
        <authorList>
            <person name="Postec A."/>
        </authorList>
    </citation>
    <scope>NUCLEOTIDE SEQUENCE [LARGE SCALE GENOMIC DNA]</scope>
    <source>
        <strain evidence="5">70B-A</strain>
    </source>
</reference>
<evidence type="ECO:0000256" key="1">
    <source>
        <dbReference type="ARBA" id="ARBA00018672"/>
    </source>
</evidence>
<evidence type="ECO:0000256" key="2">
    <source>
        <dbReference type="ARBA" id="ARBA00024867"/>
    </source>
</evidence>
<dbReference type="KEGG" id="cbar:PATL70BA_2752"/>
<dbReference type="EMBL" id="LR130778">
    <property type="protein sequence ID" value="VDN48655.1"/>
    <property type="molecule type" value="Genomic_DNA"/>
</dbReference>
<dbReference type="AlphaFoldDB" id="A0A3P7P0C8"/>
<dbReference type="PROSITE" id="PS50110">
    <property type="entry name" value="RESPONSE_REGULATORY"/>
    <property type="match status" value="1"/>
</dbReference>
<gene>
    <name evidence="5" type="ORF">PATL70BA_2752</name>
</gene>
<evidence type="ECO:0000256" key="3">
    <source>
        <dbReference type="PROSITE-ProRule" id="PRU00169"/>
    </source>
</evidence>
<dbReference type="Proteomes" id="UP000279029">
    <property type="component" value="Chromosome"/>
</dbReference>
<organism evidence="5 6">
    <name type="scientific">Petrocella atlantisensis</name>
    <dbReference type="NCBI Taxonomy" id="2173034"/>
    <lineage>
        <taxon>Bacteria</taxon>
        <taxon>Bacillati</taxon>
        <taxon>Bacillota</taxon>
        <taxon>Clostridia</taxon>
        <taxon>Lachnospirales</taxon>
        <taxon>Vallitaleaceae</taxon>
        <taxon>Petrocella</taxon>
    </lineage>
</organism>
<evidence type="ECO:0000313" key="5">
    <source>
        <dbReference type="EMBL" id="VDN48655.1"/>
    </source>
</evidence>
<keyword evidence="6" id="KW-1185">Reference proteome</keyword>
<dbReference type="Gene3D" id="3.40.50.2300">
    <property type="match status" value="1"/>
</dbReference>
<dbReference type="SUPFAM" id="SSF52172">
    <property type="entry name" value="CheY-like"/>
    <property type="match status" value="1"/>
</dbReference>
<name>A0A3P7P0C8_9FIRM</name>
<proteinExistence type="predicted"/>
<sequence length="36" mass="4378">MKYQIMMVEDQKEIRDIVIKYLEKEDYEVLVAEDGL</sequence>
<dbReference type="InterPro" id="IPR001789">
    <property type="entry name" value="Sig_transdc_resp-reg_receiver"/>
</dbReference>
<dbReference type="InterPro" id="IPR011006">
    <property type="entry name" value="CheY-like_superfamily"/>
</dbReference>
<evidence type="ECO:0000259" key="4">
    <source>
        <dbReference type="PROSITE" id="PS50110"/>
    </source>
</evidence>
<dbReference type="OrthoDB" id="9790442at2"/>
<dbReference type="RefSeq" id="WP_125137764.1">
    <property type="nucleotide sequence ID" value="NZ_LR130778.1"/>
</dbReference>
<feature type="domain" description="Response regulatory" evidence="4">
    <location>
        <begin position="4"/>
        <end position="36"/>
    </location>
</feature>